<comment type="caution">
    <text evidence="2">The sequence shown here is derived from an EMBL/GenBank/DDBJ whole genome shotgun (WGS) entry which is preliminary data.</text>
</comment>
<proteinExistence type="predicted"/>
<name>A0A2W4X962_9CYAN</name>
<reference evidence="3" key="1">
    <citation type="submission" date="2018-04" db="EMBL/GenBank/DDBJ databases">
        <authorList>
            <person name="Cornet L."/>
        </authorList>
    </citation>
    <scope>NUCLEOTIDE SEQUENCE [LARGE SCALE GENOMIC DNA]</scope>
</reference>
<evidence type="ECO:0000259" key="1">
    <source>
        <dbReference type="Pfam" id="PF04717"/>
    </source>
</evidence>
<dbReference type="SUPFAM" id="SSF69255">
    <property type="entry name" value="gp5 N-terminal domain-like"/>
    <property type="match status" value="1"/>
</dbReference>
<dbReference type="AlphaFoldDB" id="A0A2W4X962"/>
<dbReference type="InterPro" id="IPR037026">
    <property type="entry name" value="Vgr_OB-fold_dom_sf"/>
</dbReference>
<dbReference type="Proteomes" id="UP000249794">
    <property type="component" value="Unassembled WGS sequence"/>
</dbReference>
<dbReference type="Gene3D" id="3.10.450.190">
    <property type="match status" value="1"/>
</dbReference>
<accession>A0A2W4X962</accession>
<gene>
    <name evidence="2" type="ORF">DCF15_12525</name>
</gene>
<reference evidence="2 3" key="2">
    <citation type="submission" date="2018-06" db="EMBL/GenBank/DDBJ databases">
        <title>Metagenomic assembly of (sub)arctic Cyanobacteria and their associated microbiome from non-axenic cultures.</title>
        <authorList>
            <person name="Baurain D."/>
        </authorList>
    </citation>
    <scope>NUCLEOTIDE SEQUENCE [LARGE SCALE GENOMIC DNA]</scope>
    <source>
        <strain evidence="2">ULC027bin1</strain>
    </source>
</reference>
<protein>
    <submittedName>
        <fullName evidence="2">Phage tail protein</fullName>
    </submittedName>
</protein>
<dbReference type="Pfam" id="PF04717">
    <property type="entry name" value="Phage_base_V"/>
    <property type="match status" value="1"/>
</dbReference>
<dbReference type="Gene3D" id="2.40.50.230">
    <property type="entry name" value="Gp5 N-terminal domain"/>
    <property type="match status" value="1"/>
</dbReference>
<feature type="domain" description="Gp5/Type VI secretion system Vgr protein OB-fold" evidence="1">
    <location>
        <begin position="21"/>
        <end position="94"/>
    </location>
</feature>
<dbReference type="EMBL" id="QBMP01000126">
    <property type="protein sequence ID" value="PZO53763.1"/>
    <property type="molecule type" value="Genomic_DNA"/>
</dbReference>
<sequence length="226" mass="24558">MNGLEVLSARSQRNNIYGVVIGIVTNNKDPDGLGRVKIILPWLSENEESAWARVAVPMAGPDMGFYSLPEVDDEVLVAFEHGQVAYPYIVGALWNGKQKPPTANTDGKNNQRLIKSRSGHTILLDDTPGEEKIIVRDQSGKNEIEIDSKTNVITIKAGQDLKIEAQGNIDLNSSKDVSIICNNFKVKAQQNCEIKANLQAKLEASAGMNLTCMAGVKINNGALEIT</sequence>
<dbReference type="SUPFAM" id="SSF69349">
    <property type="entry name" value="Phage fibre proteins"/>
    <property type="match status" value="1"/>
</dbReference>
<evidence type="ECO:0000313" key="3">
    <source>
        <dbReference type="Proteomes" id="UP000249794"/>
    </source>
</evidence>
<organism evidence="2 3">
    <name type="scientific">Phormidesmis priestleyi</name>
    <dbReference type="NCBI Taxonomy" id="268141"/>
    <lineage>
        <taxon>Bacteria</taxon>
        <taxon>Bacillati</taxon>
        <taxon>Cyanobacteriota</taxon>
        <taxon>Cyanophyceae</taxon>
        <taxon>Leptolyngbyales</taxon>
        <taxon>Leptolyngbyaceae</taxon>
        <taxon>Phormidesmis</taxon>
    </lineage>
</organism>
<evidence type="ECO:0000313" key="2">
    <source>
        <dbReference type="EMBL" id="PZO53763.1"/>
    </source>
</evidence>
<dbReference type="InterPro" id="IPR006531">
    <property type="entry name" value="Gp5/Vgr_OB"/>
</dbReference>